<evidence type="ECO:0000313" key="2">
    <source>
        <dbReference type="EMBL" id="KAF2869779.1"/>
    </source>
</evidence>
<feature type="region of interest" description="Disordered" evidence="1">
    <location>
        <begin position="64"/>
        <end position="150"/>
    </location>
</feature>
<keyword evidence="3" id="KW-1185">Reference proteome</keyword>
<sequence length="232" mass="26498">MHPGLPNHSPPIPPETNGYRYRRCEAVGRRDALEHGHRVWPTPTQPKREPMAIDLDGIEEGHVKQEHQVERRHPVKSEHPAIDPVKSEGQHDIESGPDHFAIEDSSPEPESSSQNTIIPAIRPQRPQKTIVPALRPRGDTTTTIRRTAVPAIRPGLTIPAIFRRQSDQLAGSKRIRSLEQDEEDEFIQSPRRNKMRRIHDDDELDGEPEDEPDDVEHQLQKTTKPKSDRSYD</sequence>
<reference evidence="2 3" key="1">
    <citation type="submission" date="2020-01" db="EMBL/GenBank/DDBJ databases">
        <authorList>
            <consortium name="DOE Joint Genome Institute"/>
            <person name="Haridas S."/>
            <person name="Albert R."/>
            <person name="Binder M."/>
            <person name="Bloem J."/>
            <person name="Labutti K."/>
            <person name="Salamov A."/>
            <person name="Andreopoulos B."/>
            <person name="Baker S.E."/>
            <person name="Barry K."/>
            <person name="Bills G."/>
            <person name="Bluhm B.H."/>
            <person name="Cannon C."/>
            <person name="Castanera R."/>
            <person name="Culley D.E."/>
            <person name="Daum C."/>
            <person name="Ezra D."/>
            <person name="Gonzalez J.B."/>
            <person name="Henrissat B."/>
            <person name="Kuo A."/>
            <person name="Liang C."/>
            <person name="Lipzen A."/>
            <person name="Lutzoni F."/>
            <person name="Magnuson J."/>
            <person name="Mondo S."/>
            <person name="Nolan M."/>
            <person name="Ohm R."/>
            <person name="Pangilinan J."/>
            <person name="Park H.-J.H."/>
            <person name="Ramirez L."/>
            <person name="Alfaro M."/>
            <person name="Sun H."/>
            <person name="Tritt A."/>
            <person name="Yoshinaga Y."/>
            <person name="Zwiers L.-H.L."/>
            <person name="Turgeon B.G."/>
            <person name="Goodwin S.B."/>
            <person name="Spatafora J.W."/>
            <person name="Crous P.W."/>
            <person name="Grigoriev I.V."/>
        </authorList>
    </citation>
    <scope>NUCLEOTIDE SEQUENCE [LARGE SCALE GENOMIC DNA]</scope>
    <source>
        <strain evidence="2 3">CBS 611.86</strain>
    </source>
</reference>
<protein>
    <submittedName>
        <fullName evidence="2">Uncharacterized protein</fullName>
    </submittedName>
</protein>
<dbReference type="Proteomes" id="UP000481861">
    <property type="component" value="Unassembled WGS sequence"/>
</dbReference>
<evidence type="ECO:0000313" key="3">
    <source>
        <dbReference type="Proteomes" id="UP000481861"/>
    </source>
</evidence>
<evidence type="ECO:0000256" key="1">
    <source>
        <dbReference type="SAM" id="MobiDB-lite"/>
    </source>
</evidence>
<organism evidence="2 3">
    <name type="scientific">Massariosphaeria phaeospora</name>
    <dbReference type="NCBI Taxonomy" id="100035"/>
    <lineage>
        <taxon>Eukaryota</taxon>
        <taxon>Fungi</taxon>
        <taxon>Dikarya</taxon>
        <taxon>Ascomycota</taxon>
        <taxon>Pezizomycotina</taxon>
        <taxon>Dothideomycetes</taxon>
        <taxon>Pleosporomycetidae</taxon>
        <taxon>Pleosporales</taxon>
        <taxon>Pleosporales incertae sedis</taxon>
        <taxon>Massariosphaeria</taxon>
    </lineage>
</organism>
<feature type="region of interest" description="Disordered" evidence="1">
    <location>
        <begin position="168"/>
        <end position="232"/>
    </location>
</feature>
<feature type="compositionally biased region" description="Acidic residues" evidence="1">
    <location>
        <begin position="201"/>
        <end position="214"/>
    </location>
</feature>
<dbReference type="EMBL" id="JAADJZ010000015">
    <property type="protein sequence ID" value="KAF2869779.1"/>
    <property type="molecule type" value="Genomic_DNA"/>
</dbReference>
<dbReference type="AlphaFoldDB" id="A0A7C8M6C0"/>
<accession>A0A7C8M6C0</accession>
<comment type="caution">
    <text evidence="2">The sequence shown here is derived from an EMBL/GenBank/DDBJ whole genome shotgun (WGS) entry which is preliminary data.</text>
</comment>
<proteinExistence type="predicted"/>
<feature type="compositionally biased region" description="Basic and acidic residues" evidence="1">
    <location>
        <begin position="64"/>
        <end position="102"/>
    </location>
</feature>
<gene>
    <name evidence="2" type="ORF">BDV95DRAFT_608608</name>
</gene>
<name>A0A7C8M6C0_9PLEO</name>
<feature type="compositionally biased region" description="Basic and acidic residues" evidence="1">
    <location>
        <begin position="215"/>
        <end position="232"/>
    </location>
</feature>